<sequence length="227" mass="25318">MAQYEESNVRTVSFGRLRTNAILFISKLSSIISNVTEYAKEFMRLASRNQLSESDAQQVARFNNGLRYDIQAIVSLQTTWTIDEVVRIALKAEQTIKKQGIGSSMYKTKTDINQSSSSQSRGVAQVDHSKSTHEFGGKKKTPTTTTSTHAVNKSSINPYACFVGIKCYRCQKVGYTSNQCRATKRVNLAEGDKAHSKFEDEGLVISHNVVFEDDDDDDHSEAFVVLV</sequence>
<dbReference type="PANTHER" id="PTHR35046">
    <property type="entry name" value="ZINC KNUCKLE (CCHC-TYPE) FAMILY PROTEIN"/>
    <property type="match status" value="1"/>
</dbReference>
<keyword evidence="2" id="KW-0808">Transferase</keyword>
<evidence type="ECO:0000313" key="2">
    <source>
        <dbReference type="EMBL" id="GEY61911.1"/>
    </source>
</evidence>
<keyword evidence="2" id="KW-0695">RNA-directed DNA polymerase</keyword>
<dbReference type="GO" id="GO:0003964">
    <property type="term" value="F:RNA-directed DNA polymerase activity"/>
    <property type="evidence" value="ECO:0007669"/>
    <property type="project" value="UniProtKB-KW"/>
</dbReference>
<evidence type="ECO:0000256" key="1">
    <source>
        <dbReference type="SAM" id="MobiDB-lite"/>
    </source>
</evidence>
<feature type="compositionally biased region" description="Basic and acidic residues" evidence="1">
    <location>
        <begin position="127"/>
        <end position="137"/>
    </location>
</feature>
<feature type="compositionally biased region" description="Polar residues" evidence="1">
    <location>
        <begin position="111"/>
        <end position="122"/>
    </location>
</feature>
<dbReference type="PANTHER" id="PTHR35046:SF9">
    <property type="entry name" value="RNA-DIRECTED DNA POLYMERASE"/>
    <property type="match status" value="1"/>
</dbReference>
<proteinExistence type="predicted"/>
<comment type="caution">
    <text evidence="2">The sequence shown here is derived from an EMBL/GenBank/DDBJ whole genome shotgun (WGS) entry which is preliminary data.</text>
</comment>
<gene>
    <name evidence="2" type="ORF">Tci_433885</name>
</gene>
<keyword evidence="2" id="KW-0548">Nucleotidyltransferase</keyword>
<name>A0A699HS77_TANCI</name>
<accession>A0A699HS77</accession>
<dbReference type="AlphaFoldDB" id="A0A699HS77"/>
<organism evidence="2">
    <name type="scientific">Tanacetum cinerariifolium</name>
    <name type="common">Dalmatian daisy</name>
    <name type="synonym">Chrysanthemum cinerariifolium</name>
    <dbReference type="NCBI Taxonomy" id="118510"/>
    <lineage>
        <taxon>Eukaryota</taxon>
        <taxon>Viridiplantae</taxon>
        <taxon>Streptophyta</taxon>
        <taxon>Embryophyta</taxon>
        <taxon>Tracheophyta</taxon>
        <taxon>Spermatophyta</taxon>
        <taxon>Magnoliopsida</taxon>
        <taxon>eudicotyledons</taxon>
        <taxon>Gunneridae</taxon>
        <taxon>Pentapetalae</taxon>
        <taxon>asterids</taxon>
        <taxon>campanulids</taxon>
        <taxon>Asterales</taxon>
        <taxon>Asteraceae</taxon>
        <taxon>Asteroideae</taxon>
        <taxon>Anthemideae</taxon>
        <taxon>Anthemidinae</taxon>
        <taxon>Tanacetum</taxon>
    </lineage>
</organism>
<reference evidence="2" key="1">
    <citation type="journal article" date="2019" name="Sci. Rep.">
        <title>Draft genome of Tanacetum cinerariifolium, the natural source of mosquito coil.</title>
        <authorList>
            <person name="Yamashiro T."/>
            <person name="Shiraishi A."/>
            <person name="Satake H."/>
            <person name="Nakayama K."/>
        </authorList>
    </citation>
    <scope>NUCLEOTIDE SEQUENCE</scope>
</reference>
<protein>
    <submittedName>
        <fullName evidence="2">RNA-directed DNA polymerase</fullName>
    </submittedName>
</protein>
<dbReference type="EMBL" id="BKCJ010194110">
    <property type="protein sequence ID" value="GEY61911.1"/>
    <property type="molecule type" value="Genomic_DNA"/>
</dbReference>
<feature type="region of interest" description="Disordered" evidence="1">
    <location>
        <begin position="111"/>
        <end position="150"/>
    </location>
</feature>